<feature type="transmembrane region" description="Helical" evidence="1">
    <location>
        <begin position="300"/>
        <end position="316"/>
    </location>
</feature>
<feature type="transmembrane region" description="Helical" evidence="1">
    <location>
        <begin position="120"/>
        <end position="136"/>
    </location>
</feature>
<organism evidence="2 3">
    <name type="scientific">Candidatus Kerfeldbacteria bacterium CG08_land_8_20_14_0_20_40_16</name>
    <dbReference type="NCBI Taxonomy" id="2014244"/>
    <lineage>
        <taxon>Bacteria</taxon>
        <taxon>Candidatus Kerfeldiibacteriota</taxon>
    </lineage>
</organism>
<sequence>MINLVQKSGRNIFTTINLFILLGIIMILVLSIRPAFDPDMGWHLKDGEYLLKSGWQVPKTDIYSYTMPDFPFIMHEWLTDIGMYSIYNHFGLPLLSIIFVLITAAAFVVSAIAVPARREYQIIAALVGCIASLNIIGVRPQMITLLFLAILLNLIYHFRSYPQTKIIYLLPVLFLVWVNLHGGFPSGLVVLGLFLFFELLKKAVVHLYKRIRKKIINLPAITWFSWRKIFCLSFLSGIVTLINPYGWRIYIEVITTITDSYLKHNISEWVPVSVTQAHSFRFLAYLGLLLILTLISIRKIDFTHLGITAVFAWFAFSSWRNVPIFIVISIPLWVYIVKGLVGESLSKIIKNKGIIALLLFGVVVSVFQSRQMLSTILSSKKHYDFIMATYPYQAVQYLKANPISGNMFNDYDWGGFLIWQYPEQKVFVDGRMPSWRQNGEHVFGDHQQISNISLGFRELLKEYDVSWVITKSNSLLAIALVGDGWEGVYQDNKAAILKKPVAEKNDLDNQTE</sequence>
<evidence type="ECO:0008006" key="4">
    <source>
        <dbReference type="Google" id="ProtNLM"/>
    </source>
</evidence>
<keyword evidence="1" id="KW-0472">Membrane</keyword>
<feature type="transmembrane region" description="Helical" evidence="1">
    <location>
        <begin position="322"/>
        <end position="341"/>
    </location>
</feature>
<feature type="transmembrane region" description="Helical" evidence="1">
    <location>
        <begin position="90"/>
        <end position="113"/>
    </location>
</feature>
<dbReference type="Proteomes" id="UP000231542">
    <property type="component" value="Unassembled WGS sequence"/>
</dbReference>
<feature type="transmembrane region" description="Helical" evidence="1">
    <location>
        <begin position="229"/>
        <end position="247"/>
    </location>
</feature>
<feature type="transmembrane region" description="Helical" evidence="1">
    <location>
        <begin position="142"/>
        <end position="159"/>
    </location>
</feature>
<keyword evidence="1" id="KW-1133">Transmembrane helix</keyword>
<feature type="transmembrane region" description="Helical" evidence="1">
    <location>
        <begin position="188"/>
        <end position="208"/>
    </location>
</feature>
<evidence type="ECO:0000256" key="1">
    <source>
        <dbReference type="SAM" id="Phobius"/>
    </source>
</evidence>
<gene>
    <name evidence="2" type="ORF">COT24_02410</name>
</gene>
<evidence type="ECO:0000313" key="3">
    <source>
        <dbReference type="Proteomes" id="UP000231542"/>
    </source>
</evidence>
<feature type="transmembrane region" description="Helical" evidence="1">
    <location>
        <begin position="12"/>
        <end position="32"/>
    </location>
</feature>
<accession>A0A2H0YVV3</accession>
<reference evidence="2 3" key="1">
    <citation type="submission" date="2017-09" db="EMBL/GenBank/DDBJ databases">
        <title>Depth-based differentiation of microbial function through sediment-hosted aquifers and enrichment of novel symbionts in the deep terrestrial subsurface.</title>
        <authorList>
            <person name="Probst A.J."/>
            <person name="Ladd B."/>
            <person name="Jarett J.K."/>
            <person name="Geller-Mcgrath D.E."/>
            <person name="Sieber C.M."/>
            <person name="Emerson J.B."/>
            <person name="Anantharaman K."/>
            <person name="Thomas B.C."/>
            <person name="Malmstrom R."/>
            <person name="Stieglmeier M."/>
            <person name="Klingl A."/>
            <person name="Woyke T."/>
            <person name="Ryan C.M."/>
            <person name="Banfield J.F."/>
        </authorList>
    </citation>
    <scope>NUCLEOTIDE SEQUENCE [LARGE SCALE GENOMIC DNA]</scope>
    <source>
        <strain evidence="2">CG08_land_8_20_14_0_20_40_16</strain>
    </source>
</reference>
<feature type="transmembrane region" description="Helical" evidence="1">
    <location>
        <begin position="166"/>
        <end position="182"/>
    </location>
</feature>
<feature type="transmembrane region" description="Helical" evidence="1">
    <location>
        <begin position="353"/>
        <end position="373"/>
    </location>
</feature>
<comment type="caution">
    <text evidence="2">The sequence shown here is derived from an EMBL/GenBank/DDBJ whole genome shotgun (WGS) entry which is preliminary data.</text>
</comment>
<feature type="transmembrane region" description="Helical" evidence="1">
    <location>
        <begin position="278"/>
        <end position="295"/>
    </location>
</feature>
<dbReference type="AlphaFoldDB" id="A0A2H0YVV3"/>
<name>A0A2H0YVV3_9BACT</name>
<evidence type="ECO:0000313" key="2">
    <source>
        <dbReference type="EMBL" id="PIS42628.1"/>
    </source>
</evidence>
<proteinExistence type="predicted"/>
<keyword evidence="1" id="KW-0812">Transmembrane</keyword>
<dbReference type="EMBL" id="PEXU01000030">
    <property type="protein sequence ID" value="PIS42628.1"/>
    <property type="molecule type" value="Genomic_DNA"/>
</dbReference>
<protein>
    <recommendedName>
        <fullName evidence="4">Glycosyltransferase RgtA/B/C/D-like domain-containing protein</fullName>
    </recommendedName>
</protein>